<evidence type="ECO:0000259" key="4">
    <source>
        <dbReference type="PROSITE" id="PS50987"/>
    </source>
</evidence>
<evidence type="ECO:0000256" key="1">
    <source>
        <dbReference type="ARBA" id="ARBA00023015"/>
    </source>
</evidence>
<dbReference type="InterPro" id="IPR050707">
    <property type="entry name" value="HTH_MetabolicPath_Reg"/>
</dbReference>
<dbReference type="GO" id="GO:0003700">
    <property type="term" value="F:DNA-binding transcription factor activity"/>
    <property type="evidence" value="ECO:0007669"/>
    <property type="project" value="InterPro"/>
</dbReference>
<keyword evidence="3" id="KW-0804">Transcription</keyword>
<sequence length="260" mass="29185">MRRDKSEYAVQAVNNALDILELLGRSEQELSISEIGAKLGLTRSNVNKLLATLENFGYVEYNKRTGNFRMDVKAFQISQAYLNKLNLIDASKQILLEIKQKVNETVHISVLRKGNIVYLNAIETDHAVRVVPRIGNIGPAYATATGKAQLAYLKLDKIKEYYSDKLVKMTDNTIDNIDDLLDELEDVRKKGYAIDNEEFEVGVKCVGAPVFNFMGKVIAGISISAPVERMDDERIKREIIPVIIEGAQKLSIKYGYKPNA</sequence>
<dbReference type="RefSeq" id="WP_149265820.1">
    <property type="nucleotide sequence ID" value="NZ_VFJB01000003.1"/>
</dbReference>
<dbReference type="InterPro" id="IPR036388">
    <property type="entry name" value="WH-like_DNA-bd_sf"/>
</dbReference>
<gene>
    <name evidence="7" type="ORF">FHQ18_03680</name>
</gene>
<keyword evidence="8" id="KW-1185">Reference proteome</keyword>
<evidence type="ECO:0000313" key="8">
    <source>
        <dbReference type="Proteomes" id="UP000322876"/>
    </source>
</evidence>
<comment type="caution">
    <text evidence="7">The sequence shown here is derived from an EMBL/GenBank/DDBJ whole genome shotgun (WGS) entry which is preliminary data.</text>
</comment>
<evidence type="ECO:0000259" key="6">
    <source>
        <dbReference type="PROSITE" id="PS51078"/>
    </source>
</evidence>
<dbReference type="InterPro" id="IPR036390">
    <property type="entry name" value="WH_DNA-bd_sf"/>
</dbReference>
<dbReference type="SMART" id="SM00346">
    <property type="entry name" value="HTH_ICLR"/>
    <property type="match status" value="1"/>
</dbReference>
<dbReference type="SUPFAM" id="SSF46785">
    <property type="entry name" value="Winged helix' DNA-binding domain"/>
    <property type="match status" value="1"/>
</dbReference>
<dbReference type="InterPro" id="IPR014757">
    <property type="entry name" value="Tscrpt_reg_IclR_C"/>
</dbReference>
<dbReference type="PANTHER" id="PTHR30136">
    <property type="entry name" value="HELIX-TURN-HELIX TRANSCRIPTIONAL REGULATOR, ICLR FAMILY"/>
    <property type="match status" value="1"/>
</dbReference>
<dbReference type="AlphaFoldDB" id="A0A5A8F6J7"/>
<feature type="domain" description="HTH arsR-type" evidence="4">
    <location>
        <begin position="1"/>
        <end position="92"/>
    </location>
</feature>
<evidence type="ECO:0000313" key="7">
    <source>
        <dbReference type="EMBL" id="KAA0259063.1"/>
    </source>
</evidence>
<feature type="domain" description="HTH iclR-type" evidence="5">
    <location>
        <begin position="10"/>
        <end position="72"/>
    </location>
</feature>
<protein>
    <submittedName>
        <fullName evidence="7">IclR family transcriptional regulator</fullName>
    </submittedName>
</protein>
<dbReference type="EMBL" id="VFJB01000003">
    <property type="protein sequence ID" value="KAA0259063.1"/>
    <property type="molecule type" value="Genomic_DNA"/>
</dbReference>
<dbReference type="CDD" id="cd00090">
    <property type="entry name" value="HTH_ARSR"/>
    <property type="match status" value="1"/>
</dbReference>
<dbReference type="InterPro" id="IPR001845">
    <property type="entry name" value="HTH_ArsR_DNA-bd_dom"/>
</dbReference>
<dbReference type="GO" id="GO:0003677">
    <property type="term" value="F:DNA binding"/>
    <property type="evidence" value="ECO:0007669"/>
    <property type="project" value="UniProtKB-KW"/>
</dbReference>
<dbReference type="Pfam" id="PF01614">
    <property type="entry name" value="IclR_C"/>
    <property type="match status" value="1"/>
</dbReference>
<dbReference type="Proteomes" id="UP000322876">
    <property type="component" value="Unassembled WGS sequence"/>
</dbReference>
<keyword evidence="1" id="KW-0805">Transcription regulation</keyword>
<organism evidence="7 8">
    <name type="scientific">Deferribacter autotrophicus</name>
    <dbReference type="NCBI Taxonomy" id="500465"/>
    <lineage>
        <taxon>Bacteria</taxon>
        <taxon>Pseudomonadati</taxon>
        <taxon>Deferribacterota</taxon>
        <taxon>Deferribacteres</taxon>
        <taxon>Deferribacterales</taxon>
        <taxon>Deferribacteraceae</taxon>
        <taxon>Deferribacter</taxon>
    </lineage>
</organism>
<dbReference type="PANTHER" id="PTHR30136:SF24">
    <property type="entry name" value="HTH-TYPE TRANSCRIPTIONAL REPRESSOR ALLR"/>
    <property type="match status" value="1"/>
</dbReference>
<dbReference type="Gene3D" id="1.10.10.10">
    <property type="entry name" value="Winged helix-like DNA-binding domain superfamily/Winged helix DNA-binding domain"/>
    <property type="match status" value="1"/>
</dbReference>
<reference evidence="7 8" key="1">
    <citation type="submission" date="2019-06" db="EMBL/GenBank/DDBJ databases">
        <title>Genomic insights into carbon and energy metabolism of Deferribacter autotrophicus revealed new metabolic traits in the phylum Deferribacteres.</title>
        <authorList>
            <person name="Slobodkin A.I."/>
            <person name="Slobodkina G.B."/>
            <person name="Allioux M."/>
            <person name="Alain K."/>
            <person name="Jebbar M."/>
            <person name="Shadrin V."/>
            <person name="Kublanov I.V."/>
            <person name="Toshchakov S.V."/>
            <person name="Bonch-Osmolovskaya E.A."/>
        </authorList>
    </citation>
    <scope>NUCLEOTIDE SEQUENCE [LARGE SCALE GENOMIC DNA]</scope>
    <source>
        <strain evidence="7 8">SL50</strain>
    </source>
</reference>
<feature type="domain" description="IclR-ED" evidence="6">
    <location>
        <begin position="73"/>
        <end position="256"/>
    </location>
</feature>
<dbReference type="SUPFAM" id="SSF55781">
    <property type="entry name" value="GAF domain-like"/>
    <property type="match status" value="1"/>
</dbReference>
<dbReference type="PROSITE" id="PS51078">
    <property type="entry name" value="ICLR_ED"/>
    <property type="match status" value="1"/>
</dbReference>
<proteinExistence type="predicted"/>
<name>A0A5A8F6J7_9BACT</name>
<dbReference type="GO" id="GO:0045892">
    <property type="term" value="P:negative regulation of DNA-templated transcription"/>
    <property type="evidence" value="ECO:0007669"/>
    <property type="project" value="TreeGrafter"/>
</dbReference>
<keyword evidence="2" id="KW-0238">DNA-binding</keyword>
<evidence type="ECO:0000256" key="3">
    <source>
        <dbReference type="ARBA" id="ARBA00023163"/>
    </source>
</evidence>
<dbReference type="OrthoDB" id="9791752at2"/>
<evidence type="ECO:0000259" key="5">
    <source>
        <dbReference type="PROSITE" id="PS51077"/>
    </source>
</evidence>
<dbReference type="InterPro" id="IPR011991">
    <property type="entry name" value="ArsR-like_HTH"/>
</dbReference>
<evidence type="ECO:0000256" key="2">
    <source>
        <dbReference type="ARBA" id="ARBA00023125"/>
    </source>
</evidence>
<dbReference type="Gene3D" id="3.30.450.40">
    <property type="match status" value="1"/>
</dbReference>
<dbReference type="PROSITE" id="PS51077">
    <property type="entry name" value="HTH_ICLR"/>
    <property type="match status" value="1"/>
</dbReference>
<dbReference type="Pfam" id="PF09339">
    <property type="entry name" value="HTH_IclR"/>
    <property type="match status" value="1"/>
</dbReference>
<dbReference type="PROSITE" id="PS50987">
    <property type="entry name" value="HTH_ARSR_2"/>
    <property type="match status" value="1"/>
</dbReference>
<dbReference type="InterPro" id="IPR005471">
    <property type="entry name" value="Tscrpt_reg_IclR_N"/>
</dbReference>
<dbReference type="InterPro" id="IPR029016">
    <property type="entry name" value="GAF-like_dom_sf"/>
</dbReference>
<accession>A0A5A8F6J7</accession>